<comment type="caution">
    <text evidence="1">The sequence shown here is derived from an EMBL/GenBank/DDBJ whole genome shotgun (WGS) entry which is preliminary data.</text>
</comment>
<dbReference type="PROSITE" id="PS51257">
    <property type="entry name" value="PROKAR_LIPOPROTEIN"/>
    <property type="match status" value="1"/>
</dbReference>
<reference evidence="1 2" key="1">
    <citation type="submission" date="2019-10" db="EMBL/GenBank/DDBJ databases">
        <title>A soil myxobacterium in the family Polyangiaceae.</title>
        <authorList>
            <person name="Li Y."/>
            <person name="Wang J."/>
        </authorList>
    </citation>
    <scope>NUCLEOTIDE SEQUENCE [LARGE SCALE GENOMIC DNA]</scope>
    <source>
        <strain evidence="1 2">DSM 14734</strain>
    </source>
</reference>
<dbReference type="RefSeq" id="WP_153819569.1">
    <property type="nucleotide sequence ID" value="NZ_WJIE01000003.1"/>
</dbReference>
<keyword evidence="2" id="KW-1185">Reference proteome</keyword>
<evidence type="ECO:0000313" key="1">
    <source>
        <dbReference type="EMBL" id="MRG92731.1"/>
    </source>
</evidence>
<dbReference type="AlphaFoldDB" id="A0A6N7PV97"/>
<evidence type="ECO:0000313" key="2">
    <source>
        <dbReference type="Proteomes" id="UP000440224"/>
    </source>
</evidence>
<proteinExistence type="predicted"/>
<organism evidence="1 2">
    <name type="scientific">Polyangium spumosum</name>
    <dbReference type="NCBI Taxonomy" id="889282"/>
    <lineage>
        <taxon>Bacteria</taxon>
        <taxon>Pseudomonadati</taxon>
        <taxon>Myxococcota</taxon>
        <taxon>Polyangia</taxon>
        <taxon>Polyangiales</taxon>
        <taxon>Polyangiaceae</taxon>
        <taxon>Polyangium</taxon>
    </lineage>
</organism>
<dbReference type="Proteomes" id="UP000440224">
    <property type="component" value="Unassembled WGS sequence"/>
</dbReference>
<name>A0A6N7PV97_9BACT</name>
<accession>A0A6N7PV97</accession>
<protein>
    <submittedName>
        <fullName evidence="1">Uncharacterized protein</fullName>
    </submittedName>
</protein>
<gene>
    <name evidence="1" type="ORF">GF068_12450</name>
</gene>
<sequence>MQFDTRGMAPLVCVLVSGCALLGGQPETPEQTPAEQEEQIRAQYGDQMVEDVKALKALGKGAQTQGVASCLKIYGQAVDMEKRGADERGVAQQYRACANSCGEHHLPSATADEARPIAARYEAICKEKSGKLDSVGHIQRFRAAMDRLATTTGAFNIRQVMSEARGALKQAKEGAGESAFPAEEEEFHAAEAKHADTLEKVEAFLRRPDVRELEDRRRTLMAQIEDYERLGMKAQLEKAKGDLRGVEAKWSFLMKEAGF</sequence>
<dbReference type="EMBL" id="WJIE01000003">
    <property type="protein sequence ID" value="MRG92731.1"/>
    <property type="molecule type" value="Genomic_DNA"/>
</dbReference>